<dbReference type="CDD" id="cd18787">
    <property type="entry name" value="SF2_C_DEAD"/>
    <property type="match status" value="1"/>
</dbReference>
<keyword evidence="10" id="KW-1185">Reference proteome</keyword>
<feature type="domain" description="Helicase ATP-binding" evidence="7">
    <location>
        <begin position="118"/>
        <end position="318"/>
    </location>
</feature>
<dbReference type="InterPro" id="IPR027417">
    <property type="entry name" value="P-loop_NTPase"/>
</dbReference>
<organism evidence="9 10">
    <name type="scientific">Bugula neritina</name>
    <name type="common">Brown bryozoan</name>
    <name type="synonym">Sertularia neritina</name>
    <dbReference type="NCBI Taxonomy" id="10212"/>
    <lineage>
        <taxon>Eukaryota</taxon>
        <taxon>Metazoa</taxon>
        <taxon>Spiralia</taxon>
        <taxon>Lophotrochozoa</taxon>
        <taxon>Bryozoa</taxon>
        <taxon>Gymnolaemata</taxon>
        <taxon>Cheilostomatida</taxon>
        <taxon>Flustrina</taxon>
        <taxon>Buguloidea</taxon>
        <taxon>Bugulidae</taxon>
        <taxon>Bugula</taxon>
    </lineage>
</organism>
<evidence type="ECO:0000259" key="8">
    <source>
        <dbReference type="PROSITE" id="PS51194"/>
    </source>
</evidence>
<evidence type="ECO:0000259" key="7">
    <source>
        <dbReference type="PROSITE" id="PS51192"/>
    </source>
</evidence>
<comment type="similarity">
    <text evidence="5">Belongs to the DEAD box helicase family.</text>
</comment>
<dbReference type="AlphaFoldDB" id="A0A7J7J0N3"/>
<reference evidence="9" key="1">
    <citation type="submission" date="2020-06" db="EMBL/GenBank/DDBJ databases">
        <title>Draft genome of Bugula neritina, a colonial animal packing powerful symbionts and potential medicines.</title>
        <authorList>
            <person name="Rayko M."/>
        </authorList>
    </citation>
    <scope>NUCLEOTIDE SEQUENCE [LARGE SCALE GENOMIC DNA]</scope>
    <source>
        <strain evidence="9">Kwan_BN1</strain>
    </source>
</reference>
<dbReference type="Proteomes" id="UP000593567">
    <property type="component" value="Unassembled WGS sequence"/>
</dbReference>
<evidence type="ECO:0000256" key="6">
    <source>
        <dbReference type="SAM" id="MobiDB-lite"/>
    </source>
</evidence>
<dbReference type="InterPro" id="IPR014001">
    <property type="entry name" value="Helicase_ATP-bd"/>
</dbReference>
<dbReference type="Gene3D" id="3.40.50.300">
    <property type="entry name" value="P-loop containing nucleotide triphosphate hydrolases"/>
    <property type="match status" value="2"/>
</dbReference>
<evidence type="ECO:0000256" key="4">
    <source>
        <dbReference type="ARBA" id="ARBA00022884"/>
    </source>
</evidence>
<comment type="caution">
    <text evidence="9">The sequence shown here is derived from an EMBL/GenBank/DDBJ whole genome shotgun (WGS) entry which is preliminary data.</text>
</comment>
<evidence type="ECO:0000256" key="2">
    <source>
        <dbReference type="ARBA" id="ARBA00022801"/>
    </source>
</evidence>
<name>A0A7J7J0N3_BUGNE</name>
<feature type="region of interest" description="Disordered" evidence="6">
    <location>
        <begin position="1"/>
        <end position="25"/>
    </location>
</feature>
<sequence>MDEPKCLTVSSDISENGDKDEGSNVQKVGFEIGGYTVLPDVTKTKVEKVKRKLPAWLESPDVVESDIANKQKPLDSVSFISDRIRAQLKHNQITHLFPVQWQVIPEILSSVIPNSLMSKLGLPPRDICCSAPTGSGKTLAFSLPVIQLLETCNTRRLRALVVLPVSDLALQVYKVFQDYSEGTSLKVALTNGQLSLAEEQKMLTTRNDVTEELETAVDILVTTPGRLVDHISFTQGFDLTQLRFLILDEVDKILEEVKHDWLDYLERAVYDKRGWPQPITAASLNSAALPLQKLLFSATLTQNPEKLEKLRLCEPRLFTSVISKEQSMDVDHSDDHFTGKYTTPQGLQEYYIECRVPNKQTPSTPISVTYTKTEESTCVCWISGHSSEVSGDISKKRRTQIIRQFSRSHIDVIITTDLMARGLDVDDVSTVVSYDSPPYIKTYIHRVGRTARAGKPGQAYTILNAKEVSYFRKMIKSSSKSVKARKVGRSELAPYVERCKQILSAKE</sequence>
<gene>
    <name evidence="9" type="ORF">EB796_022277</name>
</gene>
<dbReference type="CDD" id="cd17956">
    <property type="entry name" value="DEADc_DDX51"/>
    <property type="match status" value="1"/>
</dbReference>
<evidence type="ECO:0000313" key="9">
    <source>
        <dbReference type="EMBL" id="KAF6019387.1"/>
    </source>
</evidence>
<dbReference type="InterPro" id="IPR011545">
    <property type="entry name" value="DEAD/DEAH_box_helicase_dom"/>
</dbReference>
<dbReference type="SMART" id="SM00487">
    <property type="entry name" value="DEXDc"/>
    <property type="match status" value="1"/>
</dbReference>
<dbReference type="GO" id="GO:0005524">
    <property type="term" value="F:ATP binding"/>
    <property type="evidence" value="ECO:0007669"/>
    <property type="project" value="UniProtKB-UniRule"/>
</dbReference>
<comment type="function">
    <text evidence="5">RNA helicase.</text>
</comment>
<keyword evidence="1 5" id="KW-0547">Nucleotide-binding</keyword>
<dbReference type="GO" id="GO:0003723">
    <property type="term" value="F:RNA binding"/>
    <property type="evidence" value="ECO:0007669"/>
    <property type="project" value="UniProtKB-UniRule"/>
</dbReference>
<dbReference type="SMART" id="SM00490">
    <property type="entry name" value="HELICc"/>
    <property type="match status" value="1"/>
</dbReference>
<keyword evidence="3 5" id="KW-0067">ATP-binding</keyword>
<dbReference type="EC" id="3.6.4.13" evidence="5"/>
<keyword evidence="5" id="KW-0347">Helicase</keyword>
<comment type="domain">
    <text evidence="5">The Q motif is unique to and characteristic of the DEAD box family of RNA helicases and controls ATP binding and hydrolysis.</text>
</comment>
<dbReference type="PANTHER" id="PTHR24031">
    <property type="entry name" value="RNA HELICASE"/>
    <property type="match status" value="1"/>
</dbReference>
<evidence type="ECO:0000256" key="1">
    <source>
        <dbReference type="ARBA" id="ARBA00022741"/>
    </source>
</evidence>
<accession>A0A7J7J0N3</accession>
<dbReference type="SUPFAM" id="SSF52540">
    <property type="entry name" value="P-loop containing nucleoside triphosphate hydrolases"/>
    <property type="match status" value="1"/>
</dbReference>
<dbReference type="Pfam" id="PF00271">
    <property type="entry name" value="Helicase_C"/>
    <property type="match status" value="1"/>
</dbReference>
<evidence type="ECO:0000313" key="10">
    <source>
        <dbReference type="Proteomes" id="UP000593567"/>
    </source>
</evidence>
<dbReference type="InterPro" id="IPR001650">
    <property type="entry name" value="Helicase_C-like"/>
</dbReference>
<dbReference type="PROSITE" id="PS51194">
    <property type="entry name" value="HELICASE_CTER"/>
    <property type="match status" value="1"/>
</dbReference>
<evidence type="ECO:0000256" key="3">
    <source>
        <dbReference type="ARBA" id="ARBA00022840"/>
    </source>
</evidence>
<dbReference type="PROSITE" id="PS51192">
    <property type="entry name" value="HELICASE_ATP_BIND_1"/>
    <property type="match status" value="1"/>
</dbReference>
<keyword evidence="4 5" id="KW-0694">RNA-binding</keyword>
<dbReference type="Pfam" id="PF00270">
    <property type="entry name" value="DEAD"/>
    <property type="match status" value="1"/>
</dbReference>
<protein>
    <recommendedName>
        <fullName evidence="5">ATP-dependent RNA helicase</fullName>
        <ecNumber evidence="5">3.6.4.13</ecNumber>
    </recommendedName>
</protein>
<proteinExistence type="inferred from homology"/>
<feature type="domain" description="Helicase C-terminal" evidence="8">
    <location>
        <begin position="346"/>
        <end position="493"/>
    </location>
</feature>
<keyword evidence="2 5" id="KW-0378">Hydrolase</keyword>
<comment type="catalytic activity">
    <reaction evidence="5">
        <text>ATP + H2O = ADP + phosphate + H(+)</text>
        <dbReference type="Rhea" id="RHEA:13065"/>
        <dbReference type="ChEBI" id="CHEBI:15377"/>
        <dbReference type="ChEBI" id="CHEBI:15378"/>
        <dbReference type="ChEBI" id="CHEBI:30616"/>
        <dbReference type="ChEBI" id="CHEBI:43474"/>
        <dbReference type="ChEBI" id="CHEBI:456216"/>
        <dbReference type="EC" id="3.6.4.13"/>
    </reaction>
</comment>
<dbReference type="OrthoDB" id="3370at2759"/>
<evidence type="ECO:0000256" key="5">
    <source>
        <dbReference type="RuleBase" id="RU365068"/>
    </source>
</evidence>
<dbReference type="EMBL" id="VXIV02003233">
    <property type="protein sequence ID" value="KAF6019387.1"/>
    <property type="molecule type" value="Genomic_DNA"/>
</dbReference>
<dbReference type="GO" id="GO:0016787">
    <property type="term" value="F:hydrolase activity"/>
    <property type="evidence" value="ECO:0007669"/>
    <property type="project" value="UniProtKB-KW"/>
</dbReference>
<dbReference type="GO" id="GO:0003724">
    <property type="term" value="F:RNA helicase activity"/>
    <property type="evidence" value="ECO:0007669"/>
    <property type="project" value="UniProtKB-EC"/>
</dbReference>